<dbReference type="GO" id="GO:0004061">
    <property type="term" value="F:arylformamidase activity"/>
    <property type="evidence" value="ECO:0007669"/>
    <property type="project" value="InterPro"/>
</dbReference>
<keyword evidence="3" id="KW-1185">Reference proteome</keyword>
<comment type="caution">
    <text evidence="2">The sequence shown here is derived from an EMBL/GenBank/DDBJ whole genome shotgun (WGS) entry which is preliminary data.</text>
</comment>
<dbReference type="AlphaFoldDB" id="B4D1B4"/>
<dbReference type="Proteomes" id="UP000005824">
    <property type="component" value="Unassembled WGS sequence"/>
</dbReference>
<dbReference type="Gene3D" id="3.50.30.50">
    <property type="entry name" value="Putative cyclase"/>
    <property type="match status" value="1"/>
</dbReference>
<gene>
    <name evidence="2" type="ORF">CfE428DRAFT_2702</name>
</gene>
<dbReference type="InterPro" id="IPR037175">
    <property type="entry name" value="KFase_sf"/>
</dbReference>
<dbReference type="eggNOG" id="COG1878">
    <property type="taxonomic scope" value="Bacteria"/>
</dbReference>
<sequence length="333" mass="36114" precursor="true">MRSFRFRRILSPAALILGLGILPGTSLKAQDARPQVTHEDVERWMTELSNWGRWGKEDQLGALNLLTAEKRKAAAAQVHEGVSVSCARDAETKPAPDNGSPFVHEMLLSEANAKSPFVTDRFSVVFHGLVHTHLDALCHMSRHGQMYNGFARTEITKEGAAKLSVNGIKKGIITRGVLLDLPRSMGVDALRPGMPIYPADLDACLEKEGVKVLPGDAVLIRTGRWKRRDEQGAWVGEFAGLHAACGPWLRAHDVAVLGTDAAADVIPARIEGESMPIHQLTLVAMGIWILDACDFEALAAQAEKSHRWEFMLTASPLAVPGATGSPINPVATF</sequence>
<reference evidence="2 3" key="1">
    <citation type="journal article" date="2011" name="J. Bacteriol.">
        <title>Genome sequence of Chthoniobacter flavus Ellin428, an aerobic heterotrophic soil bacterium.</title>
        <authorList>
            <person name="Kant R."/>
            <person name="van Passel M.W."/>
            <person name="Palva A."/>
            <person name="Lucas S."/>
            <person name="Lapidus A."/>
            <person name="Glavina Del Rio T."/>
            <person name="Dalin E."/>
            <person name="Tice H."/>
            <person name="Bruce D."/>
            <person name="Goodwin L."/>
            <person name="Pitluck S."/>
            <person name="Larimer F.W."/>
            <person name="Land M.L."/>
            <person name="Hauser L."/>
            <person name="Sangwan P."/>
            <person name="de Vos W.M."/>
            <person name="Janssen P.H."/>
            <person name="Smidt H."/>
        </authorList>
    </citation>
    <scope>NUCLEOTIDE SEQUENCE [LARGE SCALE GENOMIC DNA]</scope>
    <source>
        <strain evidence="2 3">Ellin428</strain>
    </source>
</reference>
<evidence type="ECO:0000313" key="2">
    <source>
        <dbReference type="EMBL" id="EDY19526.1"/>
    </source>
</evidence>
<dbReference type="STRING" id="497964.CfE428DRAFT_2702"/>
<evidence type="ECO:0000313" key="3">
    <source>
        <dbReference type="Proteomes" id="UP000005824"/>
    </source>
</evidence>
<dbReference type="Pfam" id="PF04199">
    <property type="entry name" value="Cyclase"/>
    <property type="match status" value="1"/>
</dbReference>
<dbReference type="PANTHER" id="PTHR34861">
    <property type="match status" value="1"/>
</dbReference>
<proteinExistence type="predicted"/>
<keyword evidence="1" id="KW-0732">Signal</keyword>
<organism evidence="2 3">
    <name type="scientific">Chthoniobacter flavus Ellin428</name>
    <dbReference type="NCBI Taxonomy" id="497964"/>
    <lineage>
        <taxon>Bacteria</taxon>
        <taxon>Pseudomonadati</taxon>
        <taxon>Verrucomicrobiota</taxon>
        <taxon>Spartobacteria</taxon>
        <taxon>Chthoniobacterales</taxon>
        <taxon>Chthoniobacteraceae</taxon>
        <taxon>Chthoniobacter</taxon>
    </lineage>
</organism>
<dbReference type="SUPFAM" id="SSF102198">
    <property type="entry name" value="Putative cyclase"/>
    <property type="match status" value="1"/>
</dbReference>
<name>B4D1B4_9BACT</name>
<protein>
    <submittedName>
        <fullName evidence="2">Cyclase</fullName>
    </submittedName>
</protein>
<dbReference type="InterPro" id="IPR007325">
    <property type="entry name" value="KFase/CYL"/>
</dbReference>
<feature type="signal peptide" evidence="1">
    <location>
        <begin position="1"/>
        <end position="29"/>
    </location>
</feature>
<dbReference type="InParanoid" id="B4D1B4"/>
<dbReference type="GO" id="GO:0019441">
    <property type="term" value="P:L-tryptophan catabolic process to kynurenine"/>
    <property type="evidence" value="ECO:0007669"/>
    <property type="project" value="InterPro"/>
</dbReference>
<accession>B4D1B4</accession>
<feature type="chain" id="PRO_5002802318" evidence="1">
    <location>
        <begin position="30"/>
        <end position="333"/>
    </location>
</feature>
<dbReference type="EMBL" id="ABVL01000007">
    <property type="protein sequence ID" value="EDY19526.1"/>
    <property type="molecule type" value="Genomic_DNA"/>
</dbReference>
<evidence type="ECO:0000256" key="1">
    <source>
        <dbReference type="SAM" id="SignalP"/>
    </source>
</evidence>
<dbReference type="PANTHER" id="PTHR34861:SF10">
    <property type="entry name" value="CYCLASE"/>
    <property type="match status" value="1"/>
</dbReference>